<comment type="caution">
    <text evidence="2">The sequence shown here is derived from an EMBL/GenBank/DDBJ whole genome shotgun (WGS) entry which is preliminary data.</text>
</comment>
<accession>A0A9W6AZH9</accession>
<evidence type="ECO:0000313" key="2">
    <source>
        <dbReference type="EMBL" id="GLB46324.1"/>
    </source>
</evidence>
<sequence length="142" mass="16140">MTNRTGDAIKSIIYKKTVKLFGNINTGVMMQNPIPIIKLIHFLVGTKKRTVSKINRNKIIKPYIFSFDESSLNERIMGKAILLKIIRSNAIANPLIIAFRLLLIDISLLFCPKLKGKSQLKTADLLLILFFNDCPHFLQRGL</sequence>
<evidence type="ECO:0000313" key="3">
    <source>
        <dbReference type="Proteomes" id="UP001144204"/>
    </source>
</evidence>
<feature type="transmembrane region" description="Helical" evidence="1">
    <location>
        <begin position="91"/>
        <end position="111"/>
    </location>
</feature>
<dbReference type="RefSeq" id="WP_286135784.1">
    <property type="nucleotide sequence ID" value="NZ_BRPL01000002.1"/>
</dbReference>
<dbReference type="AlphaFoldDB" id="A0A9W6AZH9"/>
<reference evidence="2" key="1">
    <citation type="submission" date="2022-07" db="EMBL/GenBank/DDBJ databases">
        <authorList>
            <person name="Kouya T."/>
            <person name="Ishiyama Y."/>
        </authorList>
    </citation>
    <scope>NUCLEOTIDE SEQUENCE</scope>
    <source>
        <strain evidence="2">WR16-4</strain>
    </source>
</reference>
<keyword evidence="1" id="KW-0472">Membrane</keyword>
<keyword evidence="3" id="KW-1185">Reference proteome</keyword>
<keyword evidence="1" id="KW-0812">Transmembrane</keyword>
<dbReference type="Proteomes" id="UP001144204">
    <property type="component" value="Unassembled WGS sequence"/>
</dbReference>
<gene>
    <name evidence="2" type="ORF">WR164_03030</name>
</gene>
<organism evidence="2 3">
    <name type="scientific">Philodulcilactobacillus myokoensis</name>
    <dbReference type="NCBI Taxonomy" id="2929573"/>
    <lineage>
        <taxon>Bacteria</taxon>
        <taxon>Bacillati</taxon>
        <taxon>Bacillota</taxon>
        <taxon>Bacilli</taxon>
        <taxon>Lactobacillales</taxon>
        <taxon>Lactobacillaceae</taxon>
        <taxon>Philodulcilactobacillus</taxon>
    </lineage>
</organism>
<proteinExistence type="predicted"/>
<dbReference type="EMBL" id="BRPL01000002">
    <property type="protein sequence ID" value="GLB46324.1"/>
    <property type="molecule type" value="Genomic_DNA"/>
</dbReference>
<name>A0A9W6AZH9_9LACO</name>
<keyword evidence="1" id="KW-1133">Transmembrane helix</keyword>
<evidence type="ECO:0000256" key="1">
    <source>
        <dbReference type="SAM" id="Phobius"/>
    </source>
</evidence>
<protein>
    <submittedName>
        <fullName evidence="2">Uncharacterized protein</fullName>
    </submittedName>
</protein>
<reference evidence="2" key="2">
    <citation type="journal article" date="2023" name="PLoS ONE">
        <title>Philodulcilactobacillus myokoensis gen. nov., sp. nov., a fructophilic, acidophilic, and agar-phobic lactic acid bacterium isolated from fermented vegetable extracts.</title>
        <authorList>
            <person name="Kouya T."/>
            <person name="Ishiyama Y."/>
            <person name="Ohashi S."/>
            <person name="Kumakubo R."/>
            <person name="Yamazaki T."/>
            <person name="Otaki T."/>
        </authorList>
    </citation>
    <scope>NUCLEOTIDE SEQUENCE</scope>
    <source>
        <strain evidence="2">WR16-4</strain>
    </source>
</reference>